<dbReference type="Proteomes" id="UP001497416">
    <property type="component" value="Unassembled WGS sequence"/>
</dbReference>
<sequence>MTGINRYILFIILSTFPFLVFSQNPVSIQLTEKDGLPDIEFYNVIEDNQGFIWLAADKGLFRYDGKKFKNYSHPDKRGLSVFNVKLDEKGRVWCNNISGQFFYVENDSLKLFTDLGQRARGELTNFIFYNNKLAVYYFREIILIDLDNPSSIKAISDINKTISTFVHRDSLFYVIEDKKFNSLDGESFSQIKTFKNKLHSDFFYINWRFLHYQDKTFFLGLEHVASKVKKQNNRLVLEAKDSLKEIELPNELKYTPFINYFRFEDLLWLATENGVFSCEYVDGKIVIKDHFFKGKSITKIIKDRNNNYWFTTLRNGIYIVPNIHLKELKLDFEDANITAMSKAGEDKIIFGSSKGSLEIVNINTQERKRLPTFRENKVFAITPINNDSIIVGYRGFTSLINTDELSNKDITNFFLTGIKDFSYIEDNKILVACYNMAAEVSLESKEFKERRLASFRSYTTHFSGKNDRRYVGYVNGTRAYDANFNEIEILHNNKEVFTIDIGETEDGTIWLSTFKNGILGIRNDSVYVNYTIENGLLSNLTREIKGDGNNLWISTTNGIQILNTKTKKFRNLTRRDGINTYNISDIIPFKNKLFFSSNKGVIEVDKEKVFKETNTLEFDFTDVLINDKPQELKKSYSLKSDENKVQFEFQINGFLSEENVQYTYRLSDKKNSDKWNVINQNINQVTFNNLASGVYEFTLKATAIDNPKNEFSRVINFTIALPIYKEWWFVFLVFLSGVLVIWYRFNQRLKTIKKAQEVALEKERLQKELVSTKLETLRSQMNPHFTFNALNSIQNLILKNDKKEAYNYLTKFSNLIRDNLHLSTKSFVEFEKELSLINRYLELEELRFKSNFSYEIMVDEEVEDIKIPTMIIQPYVENAIKHGLLHKTNGIRKLRIEFFLEDKVLVCKIIDNGIGIQRAKEIQKSNKVKRKSFSTESIQERLSFLRDYYETDIGVEYPNVNEGTTVIIKIPFYL</sequence>
<keyword evidence="5" id="KW-1185">Reference proteome</keyword>
<dbReference type="InterPro" id="IPR036890">
    <property type="entry name" value="HATPase_C_sf"/>
</dbReference>
<reference evidence="4 5" key="1">
    <citation type="submission" date="2024-05" db="EMBL/GenBank/DDBJ databases">
        <authorList>
            <person name="Duchaud E."/>
        </authorList>
    </citation>
    <scope>NUCLEOTIDE SEQUENCE [LARGE SCALE GENOMIC DNA]</scope>
    <source>
        <strain evidence="4">Ena-SAMPLE-TAB-13-05-2024-13:56:06:370-140302</strain>
    </source>
</reference>
<keyword evidence="1" id="KW-1133">Transmembrane helix</keyword>
<name>A0ABM9P5C9_9FLAO</name>
<accession>A0ABM9P5C9</accession>
<evidence type="ECO:0000256" key="1">
    <source>
        <dbReference type="SAM" id="Phobius"/>
    </source>
</evidence>
<dbReference type="Gene3D" id="3.30.565.10">
    <property type="entry name" value="Histidine kinase-like ATPase, C-terminal domain"/>
    <property type="match status" value="1"/>
</dbReference>
<evidence type="ECO:0000259" key="2">
    <source>
        <dbReference type="Pfam" id="PF06580"/>
    </source>
</evidence>
<feature type="domain" description="Signal transduction histidine kinase internal region" evidence="2">
    <location>
        <begin position="773"/>
        <end position="851"/>
    </location>
</feature>
<dbReference type="InterPro" id="IPR011123">
    <property type="entry name" value="Y_Y_Y"/>
</dbReference>
<keyword evidence="1" id="KW-0472">Membrane</keyword>
<feature type="domain" description="Two component regulator three Y" evidence="3">
    <location>
        <begin position="656"/>
        <end position="719"/>
    </location>
</feature>
<dbReference type="SUPFAM" id="SSF101898">
    <property type="entry name" value="NHL repeat"/>
    <property type="match status" value="1"/>
</dbReference>
<dbReference type="SUPFAM" id="SSF55874">
    <property type="entry name" value="ATPase domain of HSP90 chaperone/DNA topoisomerase II/histidine kinase"/>
    <property type="match status" value="1"/>
</dbReference>
<evidence type="ECO:0000313" key="4">
    <source>
        <dbReference type="EMBL" id="CAL2093494.1"/>
    </source>
</evidence>
<dbReference type="InterPro" id="IPR013783">
    <property type="entry name" value="Ig-like_fold"/>
</dbReference>
<dbReference type="SUPFAM" id="SSF69322">
    <property type="entry name" value="Tricorn protease domain 2"/>
    <property type="match status" value="1"/>
</dbReference>
<dbReference type="InterPro" id="IPR010559">
    <property type="entry name" value="Sig_transdc_His_kin_internal"/>
</dbReference>
<feature type="transmembrane region" description="Helical" evidence="1">
    <location>
        <begin position="727"/>
        <end position="745"/>
    </location>
</feature>
<dbReference type="Pfam" id="PF07495">
    <property type="entry name" value="Y_Y_Y"/>
    <property type="match status" value="1"/>
</dbReference>
<dbReference type="Gene3D" id="2.60.40.10">
    <property type="entry name" value="Immunoglobulins"/>
    <property type="match status" value="1"/>
</dbReference>
<dbReference type="PANTHER" id="PTHR34220:SF7">
    <property type="entry name" value="SENSOR HISTIDINE KINASE YPDA"/>
    <property type="match status" value="1"/>
</dbReference>
<evidence type="ECO:0000259" key="3">
    <source>
        <dbReference type="Pfam" id="PF07495"/>
    </source>
</evidence>
<dbReference type="Gene3D" id="2.130.10.10">
    <property type="entry name" value="YVTN repeat-like/Quinoprotein amine dehydrogenase"/>
    <property type="match status" value="2"/>
</dbReference>
<dbReference type="Pfam" id="PF06580">
    <property type="entry name" value="His_kinase"/>
    <property type="match status" value="1"/>
</dbReference>
<dbReference type="InterPro" id="IPR050640">
    <property type="entry name" value="Bact_2-comp_sensor_kinase"/>
</dbReference>
<protein>
    <recommendedName>
        <fullName evidence="6">Two component regulator with propeller domain</fullName>
    </recommendedName>
</protein>
<dbReference type="PANTHER" id="PTHR34220">
    <property type="entry name" value="SENSOR HISTIDINE KINASE YPDA"/>
    <property type="match status" value="1"/>
</dbReference>
<evidence type="ECO:0008006" key="6">
    <source>
        <dbReference type="Google" id="ProtNLM"/>
    </source>
</evidence>
<keyword evidence="1" id="KW-0812">Transmembrane</keyword>
<evidence type="ECO:0000313" key="5">
    <source>
        <dbReference type="Proteomes" id="UP001497416"/>
    </source>
</evidence>
<comment type="caution">
    <text evidence="4">The sequence shown here is derived from an EMBL/GenBank/DDBJ whole genome shotgun (WGS) entry which is preliminary data.</text>
</comment>
<gene>
    <name evidence="4" type="ORF">T190607A01A_50215</name>
</gene>
<dbReference type="InterPro" id="IPR015943">
    <property type="entry name" value="WD40/YVTN_repeat-like_dom_sf"/>
</dbReference>
<organism evidence="4 5">
    <name type="scientific">Tenacibaculum platacis</name>
    <dbReference type="NCBI Taxonomy" id="3137852"/>
    <lineage>
        <taxon>Bacteria</taxon>
        <taxon>Pseudomonadati</taxon>
        <taxon>Bacteroidota</taxon>
        <taxon>Flavobacteriia</taxon>
        <taxon>Flavobacteriales</taxon>
        <taxon>Flavobacteriaceae</taxon>
        <taxon>Tenacibaculum</taxon>
    </lineage>
</organism>
<proteinExistence type="predicted"/>
<dbReference type="EMBL" id="CAXIXY010000007">
    <property type="protein sequence ID" value="CAL2093494.1"/>
    <property type="molecule type" value="Genomic_DNA"/>
</dbReference>